<dbReference type="FunFam" id="3.30.830.10:FF:000012">
    <property type="entry name" value="Protease 3"/>
    <property type="match status" value="1"/>
</dbReference>
<keyword evidence="15" id="KW-0732">Signal</keyword>
<dbReference type="Proteomes" id="UP000644693">
    <property type="component" value="Unassembled WGS sequence"/>
</dbReference>
<dbReference type="InterPro" id="IPR011249">
    <property type="entry name" value="Metalloenz_LuxS/M16"/>
</dbReference>
<evidence type="ECO:0000256" key="2">
    <source>
        <dbReference type="ARBA" id="ARBA00002184"/>
    </source>
</evidence>
<dbReference type="FunFam" id="3.30.830.10:FF:000005">
    <property type="entry name" value="nardilysin isoform X1"/>
    <property type="match status" value="1"/>
</dbReference>
<keyword evidence="7" id="KW-0479">Metal-binding</keyword>
<dbReference type="Pfam" id="PF16187">
    <property type="entry name" value="Peptidase_M16_M"/>
    <property type="match status" value="1"/>
</dbReference>
<evidence type="ECO:0000259" key="18">
    <source>
        <dbReference type="Pfam" id="PF16187"/>
    </source>
</evidence>
<comment type="function">
    <text evidence="2">Endopeptidase that degrades small peptides of less than 7 kDa, such as glucagon and insulin.</text>
</comment>
<evidence type="ECO:0000259" key="19">
    <source>
        <dbReference type="Pfam" id="PF22456"/>
    </source>
</evidence>
<evidence type="ECO:0000256" key="6">
    <source>
        <dbReference type="ARBA" id="ARBA00022670"/>
    </source>
</evidence>
<dbReference type="GO" id="GO:0005737">
    <property type="term" value="C:cytoplasm"/>
    <property type="evidence" value="ECO:0007669"/>
    <property type="project" value="UniProtKB-ARBA"/>
</dbReference>
<dbReference type="PROSITE" id="PS00143">
    <property type="entry name" value="INSULINASE"/>
    <property type="match status" value="1"/>
</dbReference>
<evidence type="ECO:0000256" key="11">
    <source>
        <dbReference type="ARBA" id="ARBA00029597"/>
    </source>
</evidence>
<dbReference type="Gene3D" id="3.30.830.10">
    <property type="entry name" value="Metalloenzyme, LuxS/M16 peptidase-like"/>
    <property type="match status" value="4"/>
</dbReference>
<comment type="caution">
    <text evidence="20">The sequence shown here is derived from an EMBL/GenBank/DDBJ whole genome shotgun (WGS) entry which is preliminary data.</text>
</comment>
<sequence length="953" mass="105991">MLFSQEAAWQRLLLVVVAALALTACSSVDGEAPQPVQSPNDDYQYRYLVLDNQLPVLLISDTDAPKAAASLDVMVGSGDNPSGRGGLAHFLEHMLFLGTDKYPDAAEYEQYITEHGGSRNAYTSFEHTNYFFDINAEFLPEALDRFAQFFIAPRFDAQYVDREKNAVQAEYQMGITSDGRRGLDVLQEVMNPEHPFSQFSVGSLETLADRPDSSIREEMIAFYNKHYSANAMRLVVLGNESLDELEALVTPMFNAVPNRDYQPPQIEAPLFKDADLPLLVQVEPQATSRSLSASFQIPDFRDDYHVKPANYLSNLLGHEGTGSLLSQLKAEGLAESLSAGAGLGWRGGALLSINVTLTEAGAADYDRVLQLIFDYVAMLREAGPQQRLYEEQSALAALSFRFREESSAIGYVSALSSGMHYYAPEDILRGPYIMDDYRADELSSLLEYVRPERALVVFTDKTAMTDRKSQYYEVAYSAQTLAGERVAGWEVPVEPAVFALPAPNPFIAEDVSLVAISEDNPEIPERRLEQQRQTIWFQQDDEFRIPKGALYVNFRSPLVGGTPENAASALMYTNLLQDSVNELTYPALLAGLNFSFYKHSQGVSLRLSGYTDKQEVLLAQLVEAIRSPQFSEDRFENIRRNMIRNLENAVAKRPSSQVIDDLREAILYGQWGEQAIINGLKQLSLEDLQQYSTAFWASATAESLLFGNYTAGAPASLATTLEPLLASGEPVSLPPLEVLKLAPGENLQYTVAVDHSDSVIAWYLQGGGNSYADRAATALAGQVTKSGFFQQLRTEQQLGYVVSSFSWAQLDVPALVLLIQSPSHSAPEVSTAMSEFMARVPGELDAAQFERHKAALVNDLRRPDKNLWERAEFYWQSIAKKQYQFDDKQRLADTISGVALDDWLAYFQQHFLHQAHSLQVVTAGRWGKFPDLGAQRLDSAAQIKADHARYVIQ</sequence>
<evidence type="ECO:0000256" key="9">
    <source>
        <dbReference type="ARBA" id="ARBA00022833"/>
    </source>
</evidence>
<comment type="similarity">
    <text evidence="3 14">Belongs to the peptidase M16 family.</text>
</comment>
<feature type="domain" description="Peptidase M16 middle/third" evidence="18">
    <location>
        <begin position="400"/>
        <end position="673"/>
    </location>
</feature>
<protein>
    <recommendedName>
        <fullName evidence="5">Protease 3</fullName>
        <ecNumber evidence="4">3.4.24.55</ecNumber>
    </recommendedName>
    <alternativeName>
        <fullName evidence="13">Pitrilysin</fullName>
    </alternativeName>
    <alternativeName>
        <fullName evidence="12">Protease III</fullName>
    </alternativeName>
    <alternativeName>
        <fullName evidence="11">Protease pi</fullName>
    </alternativeName>
</protein>
<gene>
    <name evidence="20" type="ORF">GCM10007053_27920</name>
</gene>
<dbReference type="GO" id="GO:0046872">
    <property type="term" value="F:metal ion binding"/>
    <property type="evidence" value="ECO:0007669"/>
    <property type="project" value="UniProtKB-KW"/>
</dbReference>
<keyword evidence="21" id="KW-1185">Reference proteome</keyword>
<dbReference type="PANTHER" id="PTHR43690:SF18">
    <property type="entry name" value="INSULIN-DEGRADING ENZYME-RELATED"/>
    <property type="match status" value="1"/>
</dbReference>
<dbReference type="EMBL" id="BMYM01000003">
    <property type="protein sequence ID" value="GHD38012.1"/>
    <property type="molecule type" value="Genomic_DNA"/>
</dbReference>
<dbReference type="InterPro" id="IPR011765">
    <property type="entry name" value="Pept_M16_N"/>
</dbReference>
<reference evidence="20" key="2">
    <citation type="submission" date="2020-09" db="EMBL/GenBank/DDBJ databases">
        <authorList>
            <person name="Sun Q."/>
            <person name="Kim S."/>
        </authorList>
    </citation>
    <scope>NUCLEOTIDE SEQUENCE</scope>
    <source>
        <strain evidence="20">KCTC 23430</strain>
    </source>
</reference>
<dbReference type="Pfam" id="PF00675">
    <property type="entry name" value="Peptidase_M16"/>
    <property type="match status" value="1"/>
</dbReference>
<dbReference type="AlphaFoldDB" id="A0A918XMH0"/>
<keyword evidence="8" id="KW-0378">Hydrolase</keyword>
<evidence type="ECO:0000259" key="16">
    <source>
        <dbReference type="Pfam" id="PF00675"/>
    </source>
</evidence>
<evidence type="ECO:0000256" key="12">
    <source>
        <dbReference type="ARBA" id="ARBA00031184"/>
    </source>
</evidence>
<feature type="signal peptide" evidence="15">
    <location>
        <begin position="1"/>
        <end position="26"/>
    </location>
</feature>
<dbReference type="InterPro" id="IPR001431">
    <property type="entry name" value="Pept_M16_Zn_BS"/>
</dbReference>
<comment type="cofactor">
    <cofactor evidence="1">
        <name>Zn(2+)</name>
        <dbReference type="ChEBI" id="CHEBI:29105"/>
    </cofactor>
</comment>
<keyword evidence="10" id="KW-0482">Metalloprotease</keyword>
<dbReference type="RefSeq" id="WP_189478437.1">
    <property type="nucleotide sequence ID" value="NZ_BMYM01000003.1"/>
</dbReference>
<evidence type="ECO:0000256" key="13">
    <source>
        <dbReference type="ARBA" id="ARBA00033450"/>
    </source>
</evidence>
<dbReference type="Pfam" id="PF22456">
    <property type="entry name" value="PqqF-like_C_4"/>
    <property type="match status" value="1"/>
</dbReference>
<feature type="domain" description="Peptidase M16 C-terminal" evidence="17">
    <location>
        <begin position="216"/>
        <end position="391"/>
    </location>
</feature>
<evidence type="ECO:0000256" key="14">
    <source>
        <dbReference type="RuleBase" id="RU004447"/>
    </source>
</evidence>
<dbReference type="InterPro" id="IPR054734">
    <property type="entry name" value="PqqF-like_C_4"/>
</dbReference>
<evidence type="ECO:0000259" key="17">
    <source>
        <dbReference type="Pfam" id="PF05193"/>
    </source>
</evidence>
<keyword evidence="6" id="KW-0645">Protease</keyword>
<evidence type="ECO:0000256" key="10">
    <source>
        <dbReference type="ARBA" id="ARBA00023049"/>
    </source>
</evidence>
<evidence type="ECO:0000256" key="8">
    <source>
        <dbReference type="ARBA" id="ARBA00022801"/>
    </source>
</evidence>
<evidence type="ECO:0000256" key="1">
    <source>
        <dbReference type="ARBA" id="ARBA00001947"/>
    </source>
</evidence>
<dbReference type="EC" id="3.4.24.55" evidence="4"/>
<dbReference type="GO" id="GO:0004222">
    <property type="term" value="F:metalloendopeptidase activity"/>
    <property type="evidence" value="ECO:0007669"/>
    <property type="project" value="UniProtKB-EC"/>
</dbReference>
<name>A0A918XMH0_9GAMM</name>
<dbReference type="InterPro" id="IPR032632">
    <property type="entry name" value="Peptidase_M16_M"/>
</dbReference>
<dbReference type="PANTHER" id="PTHR43690">
    <property type="entry name" value="NARDILYSIN"/>
    <property type="match status" value="1"/>
</dbReference>
<organism evidence="20 21">
    <name type="scientific">Parahalioglobus pacificus</name>
    <dbReference type="NCBI Taxonomy" id="930806"/>
    <lineage>
        <taxon>Bacteria</taxon>
        <taxon>Pseudomonadati</taxon>
        <taxon>Pseudomonadota</taxon>
        <taxon>Gammaproteobacteria</taxon>
        <taxon>Cellvibrionales</taxon>
        <taxon>Halieaceae</taxon>
        <taxon>Parahalioglobus</taxon>
    </lineage>
</organism>
<feature type="domain" description="Peptidase M16 N-terminal" evidence="16">
    <location>
        <begin position="56"/>
        <end position="173"/>
    </location>
</feature>
<accession>A0A918XMH0</accession>
<dbReference type="InterPro" id="IPR007863">
    <property type="entry name" value="Peptidase_M16_C"/>
</dbReference>
<evidence type="ECO:0000256" key="15">
    <source>
        <dbReference type="SAM" id="SignalP"/>
    </source>
</evidence>
<evidence type="ECO:0000313" key="20">
    <source>
        <dbReference type="EMBL" id="GHD38012.1"/>
    </source>
</evidence>
<dbReference type="GO" id="GO:0006508">
    <property type="term" value="P:proteolysis"/>
    <property type="evidence" value="ECO:0007669"/>
    <property type="project" value="UniProtKB-KW"/>
</dbReference>
<evidence type="ECO:0000256" key="4">
    <source>
        <dbReference type="ARBA" id="ARBA00012449"/>
    </source>
</evidence>
<dbReference type="InterPro" id="IPR050626">
    <property type="entry name" value="Peptidase_M16"/>
</dbReference>
<proteinExistence type="inferred from homology"/>
<keyword evidence="9" id="KW-0862">Zinc</keyword>
<feature type="chain" id="PRO_5036883558" description="Protease 3" evidence="15">
    <location>
        <begin position="27"/>
        <end position="953"/>
    </location>
</feature>
<evidence type="ECO:0000256" key="7">
    <source>
        <dbReference type="ARBA" id="ARBA00022723"/>
    </source>
</evidence>
<evidence type="ECO:0000256" key="5">
    <source>
        <dbReference type="ARBA" id="ARBA00017565"/>
    </source>
</evidence>
<dbReference type="SUPFAM" id="SSF63411">
    <property type="entry name" value="LuxS/MPP-like metallohydrolase"/>
    <property type="match status" value="4"/>
</dbReference>
<dbReference type="Pfam" id="PF05193">
    <property type="entry name" value="Peptidase_M16_C"/>
    <property type="match status" value="1"/>
</dbReference>
<evidence type="ECO:0000313" key="21">
    <source>
        <dbReference type="Proteomes" id="UP000644693"/>
    </source>
</evidence>
<reference evidence="20" key="1">
    <citation type="journal article" date="2014" name="Int. J. Syst. Evol. Microbiol.">
        <title>Complete genome sequence of Corynebacterium casei LMG S-19264T (=DSM 44701T), isolated from a smear-ripened cheese.</title>
        <authorList>
            <consortium name="US DOE Joint Genome Institute (JGI-PGF)"/>
            <person name="Walter F."/>
            <person name="Albersmeier A."/>
            <person name="Kalinowski J."/>
            <person name="Ruckert C."/>
        </authorList>
    </citation>
    <scope>NUCLEOTIDE SEQUENCE</scope>
    <source>
        <strain evidence="20">KCTC 23430</strain>
    </source>
</reference>
<feature type="domain" description="Coenzyme PQQ synthesis protein F-like C-terminal lobe" evidence="19">
    <location>
        <begin position="779"/>
        <end position="875"/>
    </location>
</feature>
<evidence type="ECO:0000256" key="3">
    <source>
        <dbReference type="ARBA" id="ARBA00007261"/>
    </source>
</evidence>